<feature type="compositionally biased region" description="Acidic residues" evidence="8">
    <location>
        <begin position="187"/>
        <end position="196"/>
    </location>
</feature>
<proteinExistence type="inferred from homology"/>
<keyword evidence="7" id="KW-0966">Cell projection</keyword>
<evidence type="ECO:0000256" key="8">
    <source>
        <dbReference type="SAM" id="MobiDB-lite"/>
    </source>
</evidence>
<sequence length="505" mass="56206">MHKTHNAYRPPEYNDDQNSLCSSFWSDGDRREEEEEEETAQVVGEEEREPVSMLEDESKPFGDAEDSLQEPSEEKDSESFSYSEDSLQEEEEEEEESTPVGGAGDSLQEDSEQEDDSNPLSGSEDSYCEDPEEEIERFICEKESTPGPAGEEDSPQEEEDSRPREEKPAVNHQVTISQEGSGGGHGEDDEDEEDDSPAQSLMTSGYGTFQPEELDGGDDRDDRTIAGFDHDSRGDPSETRDDEEEEDDRSLGWFDLGPSEPRGPHGEVDTVGPGGDKGPRAKPETGQQVCAAEDKVGAKNSEGGSGDEEGKQQETKSGDTEDEAESSSNKDIKFIDSKVDVRHSEWDGNLRQKKTSGLEERLAGLQLSSSGQSSETDQVSFSALESYIGGLTRSRSDGDLRPKPKSFIRPAMSQQTIKKTDPVAKYFKYKQLWETFTLPGDGDRRSLRSELKERLAYQPPAPKPRRTYVPNSYVVPTEKKRSALRWELRNALASGLLPHTFRFQP</sequence>
<reference evidence="10" key="2">
    <citation type="submission" date="2025-08" db="UniProtKB">
        <authorList>
            <consortium name="Ensembl"/>
        </authorList>
    </citation>
    <scope>IDENTIFICATION</scope>
</reference>
<dbReference type="GeneID" id="120824607"/>
<evidence type="ECO:0000256" key="2">
    <source>
        <dbReference type="ARBA" id="ARBA00004138"/>
    </source>
</evidence>
<feature type="compositionally biased region" description="Polar residues" evidence="8">
    <location>
        <begin position="16"/>
        <end position="25"/>
    </location>
</feature>
<dbReference type="Pfam" id="PF15311">
    <property type="entry name" value="HYLS1_C"/>
    <property type="match status" value="1"/>
</dbReference>
<feature type="region of interest" description="Disordered" evidence="8">
    <location>
        <begin position="1"/>
        <end position="357"/>
    </location>
</feature>
<name>A0AAQ4PQ23_GASAC</name>
<dbReference type="GeneTree" id="ENSGT00390000008848"/>
<keyword evidence="11" id="KW-1185">Reference proteome</keyword>
<organism evidence="10 11">
    <name type="scientific">Gasterosteus aculeatus aculeatus</name>
    <name type="common">three-spined stickleback</name>
    <dbReference type="NCBI Taxonomy" id="481459"/>
    <lineage>
        <taxon>Eukaryota</taxon>
        <taxon>Metazoa</taxon>
        <taxon>Chordata</taxon>
        <taxon>Craniata</taxon>
        <taxon>Vertebrata</taxon>
        <taxon>Euteleostomi</taxon>
        <taxon>Actinopterygii</taxon>
        <taxon>Neopterygii</taxon>
        <taxon>Teleostei</taxon>
        <taxon>Neoteleostei</taxon>
        <taxon>Acanthomorphata</taxon>
        <taxon>Eupercaria</taxon>
        <taxon>Perciformes</taxon>
        <taxon>Cottioidei</taxon>
        <taxon>Gasterosteales</taxon>
        <taxon>Gasterosteidae</taxon>
        <taxon>Gasterosteus</taxon>
    </lineage>
</organism>
<comment type="similarity">
    <text evidence="3">Belongs to the HYLS1 family.</text>
</comment>
<dbReference type="GO" id="GO:0005814">
    <property type="term" value="C:centriole"/>
    <property type="evidence" value="ECO:0007669"/>
    <property type="project" value="UniProtKB-SubCell"/>
</dbReference>
<reference evidence="10" key="3">
    <citation type="submission" date="2025-09" db="UniProtKB">
        <authorList>
            <consortium name="Ensembl"/>
        </authorList>
    </citation>
    <scope>IDENTIFICATION</scope>
</reference>
<feature type="compositionally biased region" description="Acidic residues" evidence="8">
    <location>
        <begin position="150"/>
        <end position="160"/>
    </location>
</feature>
<evidence type="ECO:0000256" key="7">
    <source>
        <dbReference type="ARBA" id="ARBA00023273"/>
    </source>
</evidence>
<dbReference type="RefSeq" id="XP_040041449.1">
    <property type="nucleotide sequence ID" value="XM_040185515.1"/>
</dbReference>
<evidence type="ECO:0000256" key="6">
    <source>
        <dbReference type="ARBA" id="ARBA00023212"/>
    </source>
</evidence>
<dbReference type="GO" id="GO:0060271">
    <property type="term" value="P:cilium assembly"/>
    <property type="evidence" value="ECO:0007669"/>
    <property type="project" value="TreeGrafter"/>
</dbReference>
<feature type="compositionally biased region" description="Acidic residues" evidence="8">
    <location>
        <begin position="126"/>
        <end position="135"/>
    </location>
</feature>
<dbReference type="InterPro" id="IPR027918">
    <property type="entry name" value="HYLS1_C_dom"/>
</dbReference>
<feature type="compositionally biased region" description="Acidic residues" evidence="8">
    <location>
        <begin position="32"/>
        <end position="48"/>
    </location>
</feature>
<dbReference type="Proteomes" id="UP000007635">
    <property type="component" value="Chromosome IX"/>
</dbReference>
<evidence type="ECO:0000256" key="3">
    <source>
        <dbReference type="ARBA" id="ARBA00010091"/>
    </source>
</evidence>
<feature type="compositionally biased region" description="Acidic residues" evidence="8">
    <location>
        <begin position="86"/>
        <end position="97"/>
    </location>
</feature>
<evidence type="ECO:0000259" key="9">
    <source>
        <dbReference type="Pfam" id="PF15311"/>
    </source>
</evidence>
<dbReference type="Ensembl" id="ENSGACT00000080010.1">
    <property type="protein sequence ID" value="ENSGACP00000040852.1"/>
    <property type="gene ID" value="ENSGACG00000033084.1"/>
</dbReference>
<dbReference type="GO" id="GO:0097730">
    <property type="term" value="C:non-motile cilium"/>
    <property type="evidence" value="ECO:0007669"/>
    <property type="project" value="TreeGrafter"/>
</dbReference>
<feature type="compositionally biased region" description="Polar residues" evidence="8">
    <location>
        <begin position="197"/>
        <end position="207"/>
    </location>
</feature>
<dbReference type="PANTHER" id="PTHR34174:SF1">
    <property type="entry name" value="CENTRIOLAR AND CILIOGENESIS-ASSOCIATED PROTEIN HYLS1"/>
    <property type="match status" value="1"/>
</dbReference>
<keyword evidence="5" id="KW-0970">Cilium biogenesis/degradation</keyword>
<feature type="domain" description="Centriolar and ciliogenesis-associated protein HYLS1 C-terminal" evidence="9">
    <location>
        <begin position="408"/>
        <end position="493"/>
    </location>
</feature>
<reference evidence="10 11" key="1">
    <citation type="journal article" date="2021" name="G3 (Bethesda)">
        <title>Improved contiguity of the threespine stickleback genome using long-read sequencing.</title>
        <authorList>
            <person name="Nath S."/>
            <person name="Shaw D.E."/>
            <person name="White M.A."/>
        </authorList>
    </citation>
    <scope>NUCLEOTIDE SEQUENCE [LARGE SCALE GENOMIC DNA]</scope>
    <source>
        <strain evidence="10 11">Lake Benthic</strain>
    </source>
</reference>
<feature type="compositionally biased region" description="Basic and acidic residues" evidence="8">
    <location>
        <begin position="328"/>
        <end position="357"/>
    </location>
</feature>
<dbReference type="InterPro" id="IPR052319">
    <property type="entry name" value="Centriolar_ciliogenesis_assoc"/>
</dbReference>
<feature type="compositionally biased region" description="Acidic residues" evidence="8">
    <location>
        <begin position="107"/>
        <end position="117"/>
    </location>
</feature>
<protein>
    <recommendedName>
        <fullName evidence="9">Centriolar and ciliogenesis-associated protein HYLS1 C-terminal domain-containing protein</fullName>
    </recommendedName>
</protein>
<evidence type="ECO:0000256" key="4">
    <source>
        <dbReference type="ARBA" id="ARBA00022490"/>
    </source>
</evidence>
<dbReference type="AlphaFoldDB" id="A0AAQ4PQ23"/>
<evidence type="ECO:0000256" key="1">
    <source>
        <dbReference type="ARBA" id="ARBA00004114"/>
    </source>
</evidence>
<keyword evidence="6" id="KW-0206">Cytoskeleton</keyword>
<comment type="subcellular location">
    <subcellularLocation>
        <location evidence="2">Cell projection</location>
        <location evidence="2">Cilium</location>
    </subcellularLocation>
    <subcellularLocation>
        <location evidence="1">Cytoplasm</location>
        <location evidence="1">Cytoskeleton</location>
        <location evidence="1">Microtubule organizing center</location>
        <location evidence="1">Centrosome</location>
        <location evidence="1">Centriole</location>
    </subcellularLocation>
</comment>
<evidence type="ECO:0000313" key="11">
    <source>
        <dbReference type="Proteomes" id="UP000007635"/>
    </source>
</evidence>
<accession>A0AAQ4PQ23</accession>
<feature type="compositionally biased region" description="Basic and acidic residues" evidence="8">
    <location>
        <begin position="220"/>
        <end position="239"/>
    </location>
</feature>
<dbReference type="PANTHER" id="PTHR34174">
    <property type="entry name" value="HYDROLETHALUS SYNDROME PROTEIN 1"/>
    <property type="match status" value="1"/>
</dbReference>
<keyword evidence="4" id="KW-0963">Cytoplasm</keyword>
<feature type="compositionally biased region" description="Basic and acidic residues" evidence="8">
    <location>
        <begin position="308"/>
        <end position="319"/>
    </location>
</feature>
<evidence type="ECO:0000313" key="10">
    <source>
        <dbReference type="Ensembl" id="ENSGACP00000040852.1"/>
    </source>
</evidence>
<evidence type="ECO:0000256" key="5">
    <source>
        <dbReference type="ARBA" id="ARBA00022794"/>
    </source>
</evidence>